<dbReference type="Proteomes" id="UP000014155">
    <property type="component" value="Unassembled WGS sequence"/>
</dbReference>
<dbReference type="Gene3D" id="3.40.50.1820">
    <property type="entry name" value="alpha/beta hydrolase"/>
    <property type="match status" value="1"/>
</dbReference>
<dbReference type="InterPro" id="IPR002925">
    <property type="entry name" value="Dienelactn_hydro"/>
</dbReference>
<dbReference type="PANTHER" id="PTHR47381:SF3">
    <property type="entry name" value="ALPHA_BETA-HYDROLASES SUPERFAMILY PROTEIN"/>
    <property type="match status" value="1"/>
</dbReference>
<dbReference type="EMBL" id="AORV01000065">
    <property type="protein sequence ID" value="EMS69510.1"/>
    <property type="molecule type" value="Genomic_DNA"/>
</dbReference>
<reference evidence="2 3" key="1">
    <citation type="journal article" date="2013" name="Genome Announc.">
        <title>Draft Genome Sequence of the Cellulolytic, Mesophilic, Anaerobic Bacterium Clostridium termitidis Strain CT1112 (DSM 5398).</title>
        <authorList>
            <person name="Lal S."/>
            <person name="Ramachandran U."/>
            <person name="Zhang X."/>
            <person name="Munir R."/>
            <person name="Sparling R."/>
            <person name="Levin D.B."/>
        </authorList>
    </citation>
    <scope>NUCLEOTIDE SEQUENCE [LARGE SCALE GENOMIC DNA]</scope>
    <source>
        <strain evidence="2 3">CT1112</strain>
    </source>
</reference>
<dbReference type="GO" id="GO:0016787">
    <property type="term" value="F:hydrolase activity"/>
    <property type="evidence" value="ECO:0007669"/>
    <property type="project" value="UniProtKB-KW"/>
</dbReference>
<keyword evidence="2" id="KW-0378">Hydrolase</keyword>
<dbReference type="AlphaFoldDB" id="S0FFB9"/>
<evidence type="ECO:0000259" key="1">
    <source>
        <dbReference type="Pfam" id="PF01738"/>
    </source>
</evidence>
<proteinExistence type="predicted"/>
<dbReference type="PATRIC" id="fig|1195236.3.peg.4933"/>
<feature type="domain" description="Dienelactone hydrolase" evidence="1">
    <location>
        <begin position="53"/>
        <end position="191"/>
    </location>
</feature>
<dbReference type="eggNOG" id="COG1073">
    <property type="taxonomic scope" value="Bacteria"/>
</dbReference>
<sequence length="301" mass="34702">MSRTEDRAKLYGLLGDLPDRRAPVNSRLISREEREKFHLENLILDLNGIEPVPAYFITPKKAGEKTPVVIFNHSHGGHYDVGRQELINGAPYLNRASYANDLAECGFSVLCIDEWAFGDRRGRTETEIFKEMLWKGRVMWGMMVYDSMRAIDYLFTRPDVDTGRIATLGMSMGGNKAWWLSAVDERIKVCVDICSMTEYNSLIETQGIDKHGVYYYVPGLLKYFSTARINALICPRPHLSMNGIFDRITPHKGLDSVNEELREIYLNDNSSECFELKKYPVGHYETQEMRTYALEFLKKWL</sequence>
<evidence type="ECO:0000313" key="3">
    <source>
        <dbReference type="Proteomes" id="UP000014155"/>
    </source>
</evidence>
<comment type="caution">
    <text evidence="2">The sequence shown here is derived from an EMBL/GenBank/DDBJ whole genome shotgun (WGS) entry which is preliminary data.</text>
</comment>
<protein>
    <submittedName>
        <fullName evidence="2">Dienelactone hydrolase</fullName>
    </submittedName>
</protein>
<dbReference type="STRING" id="1195236.CTER_4748"/>
<accession>S0FFB9</accession>
<dbReference type="RefSeq" id="WP_004629711.1">
    <property type="nucleotide sequence ID" value="NZ_AORV01000065.1"/>
</dbReference>
<dbReference type="SUPFAM" id="SSF53474">
    <property type="entry name" value="alpha/beta-Hydrolases"/>
    <property type="match status" value="1"/>
</dbReference>
<evidence type="ECO:0000313" key="2">
    <source>
        <dbReference type="EMBL" id="EMS69510.1"/>
    </source>
</evidence>
<keyword evidence="3" id="KW-1185">Reference proteome</keyword>
<organism evidence="2 3">
    <name type="scientific">Ruminiclostridium cellobioparum subsp. termitidis CT1112</name>
    <dbReference type="NCBI Taxonomy" id="1195236"/>
    <lineage>
        <taxon>Bacteria</taxon>
        <taxon>Bacillati</taxon>
        <taxon>Bacillota</taxon>
        <taxon>Clostridia</taxon>
        <taxon>Eubacteriales</taxon>
        <taxon>Oscillospiraceae</taxon>
        <taxon>Ruminiclostridium</taxon>
    </lineage>
</organism>
<dbReference type="PANTHER" id="PTHR47381">
    <property type="entry name" value="ALPHA/BETA-HYDROLASES SUPERFAMILY PROTEIN"/>
    <property type="match status" value="1"/>
</dbReference>
<name>S0FFB9_RUMCE</name>
<dbReference type="InterPro" id="IPR029058">
    <property type="entry name" value="AB_hydrolase_fold"/>
</dbReference>
<gene>
    <name evidence="2" type="ORF">CTER_4748</name>
</gene>
<dbReference type="Pfam" id="PF01738">
    <property type="entry name" value="DLH"/>
    <property type="match status" value="1"/>
</dbReference>